<keyword evidence="1 2" id="KW-0238">DNA-binding</keyword>
<evidence type="ECO:0000256" key="2">
    <source>
        <dbReference type="PROSITE-ProRule" id="PRU00335"/>
    </source>
</evidence>
<dbReference type="OrthoDB" id="7506349at2"/>
<dbReference type="InterPro" id="IPR009057">
    <property type="entry name" value="Homeodomain-like_sf"/>
</dbReference>
<dbReference type="EMBL" id="WEGK01000010">
    <property type="protein sequence ID" value="MQY21669.1"/>
    <property type="molecule type" value="Genomic_DNA"/>
</dbReference>
<accession>A0A7K0D7W9</accession>
<sequence>MRRKPDAASRRRELCDAAIQLLAQEGPKGLSHPKVDLRAGVPKGTTSFYFRTREALLLGLAERLAELDMADLRAVAGPGTGDPDPPPVSRLAVAITRAVTGDGLPRTRARLALMLQAERRSPLAEVFHRNSEIHAELHREIVVQSLPPGEAVDPDVVSDLTFATLNFISGYLMSVATDESAVRSAEQLDQILIGIADGLAARSRQPTR</sequence>
<dbReference type="PANTHER" id="PTHR30055">
    <property type="entry name" value="HTH-TYPE TRANSCRIPTIONAL REGULATOR RUTR"/>
    <property type="match status" value="1"/>
</dbReference>
<evidence type="ECO:0000256" key="1">
    <source>
        <dbReference type="ARBA" id="ARBA00023125"/>
    </source>
</evidence>
<evidence type="ECO:0000313" key="5">
    <source>
        <dbReference type="Proteomes" id="UP000438448"/>
    </source>
</evidence>
<dbReference type="Proteomes" id="UP000438448">
    <property type="component" value="Unassembled WGS sequence"/>
</dbReference>
<dbReference type="PANTHER" id="PTHR30055:SF231">
    <property type="entry name" value="TRANSCRIPTIONAL REGULATORY PROTEIN (PROBABLY DEOR-FAMILY)-RELATED"/>
    <property type="match status" value="1"/>
</dbReference>
<dbReference type="SUPFAM" id="SSF46689">
    <property type="entry name" value="Homeodomain-like"/>
    <property type="match status" value="1"/>
</dbReference>
<feature type="domain" description="HTH tetR-type" evidence="3">
    <location>
        <begin position="8"/>
        <end position="68"/>
    </location>
</feature>
<organism evidence="4 5">
    <name type="scientific">Nocardia macrotermitis</name>
    <dbReference type="NCBI Taxonomy" id="2585198"/>
    <lineage>
        <taxon>Bacteria</taxon>
        <taxon>Bacillati</taxon>
        <taxon>Actinomycetota</taxon>
        <taxon>Actinomycetes</taxon>
        <taxon>Mycobacteriales</taxon>
        <taxon>Nocardiaceae</taxon>
        <taxon>Nocardia</taxon>
    </lineage>
</organism>
<dbReference type="GO" id="GO:0003700">
    <property type="term" value="F:DNA-binding transcription factor activity"/>
    <property type="evidence" value="ECO:0007669"/>
    <property type="project" value="TreeGrafter"/>
</dbReference>
<gene>
    <name evidence="4" type="ORF">NRB20_47820</name>
</gene>
<dbReference type="AlphaFoldDB" id="A0A7K0D7W9"/>
<feature type="DNA-binding region" description="H-T-H motif" evidence="2">
    <location>
        <begin position="31"/>
        <end position="50"/>
    </location>
</feature>
<dbReference type="InterPro" id="IPR001647">
    <property type="entry name" value="HTH_TetR"/>
</dbReference>
<protein>
    <recommendedName>
        <fullName evidence="3">HTH tetR-type domain-containing protein</fullName>
    </recommendedName>
</protein>
<dbReference type="InterPro" id="IPR050109">
    <property type="entry name" value="HTH-type_TetR-like_transc_reg"/>
</dbReference>
<dbReference type="RefSeq" id="WP_153412594.1">
    <property type="nucleotide sequence ID" value="NZ_WEGK01000010.1"/>
</dbReference>
<comment type="caution">
    <text evidence="4">The sequence shown here is derived from an EMBL/GenBank/DDBJ whole genome shotgun (WGS) entry which is preliminary data.</text>
</comment>
<proteinExistence type="predicted"/>
<evidence type="ECO:0000313" key="4">
    <source>
        <dbReference type="EMBL" id="MQY21669.1"/>
    </source>
</evidence>
<dbReference type="Gene3D" id="1.10.357.10">
    <property type="entry name" value="Tetracycline Repressor, domain 2"/>
    <property type="match status" value="1"/>
</dbReference>
<name>A0A7K0D7W9_9NOCA</name>
<dbReference type="Pfam" id="PF00440">
    <property type="entry name" value="TetR_N"/>
    <property type="match status" value="1"/>
</dbReference>
<dbReference type="GO" id="GO:0000976">
    <property type="term" value="F:transcription cis-regulatory region binding"/>
    <property type="evidence" value="ECO:0007669"/>
    <property type="project" value="TreeGrafter"/>
</dbReference>
<dbReference type="PROSITE" id="PS50977">
    <property type="entry name" value="HTH_TETR_2"/>
    <property type="match status" value="1"/>
</dbReference>
<keyword evidence="5" id="KW-1185">Reference proteome</keyword>
<reference evidence="4 5" key="1">
    <citation type="submission" date="2019-10" db="EMBL/GenBank/DDBJ databases">
        <title>Nocardia macrotermitis sp. nov. and Nocardia aurantia sp. nov., isolated from the gut of fungus growing-termite Macrotermes natalensis.</title>
        <authorList>
            <person name="Benndorf R."/>
            <person name="Schwitalla J."/>
            <person name="Martin K."/>
            <person name="De Beer W."/>
            <person name="Kaster A.-K."/>
            <person name="Vollmers J."/>
            <person name="Poulsen M."/>
            <person name="Beemelmanns C."/>
        </authorList>
    </citation>
    <scope>NUCLEOTIDE SEQUENCE [LARGE SCALE GENOMIC DNA]</scope>
    <source>
        <strain evidence="4 5">RB20</strain>
    </source>
</reference>
<evidence type="ECO:0000259" key="3">
    <source>
        <dbReference type="PROSITE" id="PS50977"/>
    </source>
</evidence>